<dbReference type="PANTHER" id="PTHR43495:SF2">
    <property type="entry name" value="D-SERINE_D-ALANINE_GLYCINE TRANSPORTER"/>
    <property type="match status" value="1"/>
</dbReference>
<feature type="transmembrane region" description="Helical" evidence="8">
    <location>
        <begin position="242"/>
        <end position="261"/>
    </location>
</feature>
<keyword evidence="6 8" id="KW-1133">Transmembrane helix</keyword>
<protein>
    <submittedName>
        <fullName evidence="10">Amino acid permease</fullName>
    </submittedName>
</protein>
<proteinExistence type="predicted"/>
<sequence>MEKNLEDQHLKKGLKNRHMQMIAIGSAIGVGLFYGSASAIKIGGPSIVLAYLIGGIFIFLIMRALGELAVDEPNSGSFSAYATRYFGRFAGFFTGWTYWFECVLCIMAEATAVGVYVQFWIPTFPQWITAFIVLMVLLAVNLLGVKYYGECEFWFSIIKVIAIICMIIFGFLMIFFGFANRGQAIGISNLWKYGGFFPNGIKGFLSSFIFVTFAFAGVELVGITAGEAENPKKSIPTAINSVFWRVLIFYIGSMFVMLALYPWNKIGVGGSPFVLVFEKVGIPAAASVINFVVLTAAFSSMNSNLYVDGRILYSLASNNNAPKAFGKLSKSGVPYAGILFSSAVTVIAVVLNYVVPGKVFEYISSISTVAMLIAWGTIICTQIKSRKQKNAEGDKTKLSFKMPLYPVASYVTLIYLITIFISLGFLPSTRIALYATPVWVICLIVLYKILTRNESKVETNKKAN</sequence>
<dbReference type="GO" id="GO:0005886">
    <property type="term" value="C:plasma membrane"/>
    <property type="evidence" value="ECO:0007669"/>
    <property type="project" value="UniProtKB-SubCell"/>
</dbReference>
<feature type="transmembrane region" description="Helical" evidence="8">
    <location>
        <begin position="333"/>
        <end position="356"/>
    </location>
</feature>
<evidence type="ECO:0000256" key="7">
    <source>
        <dbReference type="ARBA" id="ARBA00023136"/>
    </source>
</evidence>
<feature type="transmembrane region" description="Helical" evidence="8">
    <location>
        <begin position="157"/>
        <end position="179"/>
    </location>
</feature>
<evidence type="ECO:0000256" key="8">
    <source>
        <dbReference type="SAM" id="Phobius"/>
    </source>
</evidence>
<feature type="transmembrane region" description="Helical" evidence="8">
    <location>
        <begin position="362"/>
        <end position="383"/>
    </location>
</feature>
<keyword evidence="2" id="KW-0813">Transport</keyword>
<evidence type="ECO:0000256" key="6">
    <source>
        <dbReference type="ARBA" id="ARBA00022989"/>
    </source>
</evidence>
<feature type="domain" description="Amino acid permease/ SLC12A" evidence="9">
    <location>
        <begin position="18"/>
        <end position="454"/>
    </location>
</feature>
<dbReference type="Gene3D" id="1.20.1740.10">
    <property type="entry name" value="Amino acid/polyamine transporter I"/>
    <property type="match status" value="1"/>
</dbReference>
<dbReference type="GO" id="GO:0006865">
    <property type="term" value="P:amino acid transport"/>
    <property type="evidence" value="ECO:0007669"/>
    <property type="project" value="UniProtKB-KW"/>
</dbReference>
<evidence type="ECO:0000256" key="1">
    <source>
        <dbReference type="ARBA" id="ARBA00004651"/>
    </source>
</evidence>
<dbReference type="Pfam" id="PF00324">
    <property type="entry name" value="AA_permease"/>
    <property type="match status" value="1"/>
</dbReference>
<dbReference type="PANTHER" id="PTHR43495">
    <property type="entry name" value="GABA PERMEASE"/>
    <property type="match status" value="1"/>
</dbReference>
<evidence type="ECO:0000259" key="9">
    <source>
        <dbReference type="Pfam" id="PF00324"/>
    </source>
</evidence>
<feature type="transmembrane region" description="Helical" evidence="8">
    <location>
        <begin position="281"/>
        <end position="301"/>
    </location>
</feature>
<reference evidence="10 11" key="1">
    <citation type="submission" date="2018-10" db="EMBL/GenBank/DDBJ databases">
        <title>Genome-centric metagenomics revealed C2 chemical producing, CO utilizing Clostridium with novel acetogenic gene cluster.</title>
        <authorList>
            <person name="Kang H."/>
            <person name="Park B."/>
            <person name="Choi I.G."/>
            <person name="Chang I.S."/>
        </authorList>
    </citation>
    <scope>NUCLEOTIDE SEQUENCE [LARGE SCALE GENOMIC DNA]</scope>
    <source>
        <strain evidence="10 11">H21-9</strain>
    </source>
</reference>
<dbReference type="InterPro" id="IPR004840">
    <property type="entry name" value="Amino_acid_permease_CS"/>
</dbReference>
<keyword evidence="3" id="KW-1003">Cell membrane</keyword>
<feature type="transmembrane region" description="Helical" evidence="8">
    <location>
        <begin position="127"/>
        <end position="145"/>
    </location>
</feature>
<keyword evidence="5" id="KW-0029">Amino-acid transport</keyword>
<feature type="transmembrane region" description="Helical" evidence="8">
    <location>
        <begin position="21"/>
        <end position="40"/>
    </location>
</feature>
<keyword evidence="4 8" id="KW-0812">Transmembrane</keyword>
<evidence type="ECO:0000256" key="4">
    <source>
        <dbReference type="ARBA" id="ARBA00022692"/>
    </source>
</evidence>
<dbReference type="Proteomes" id="UP000277999">
    <property type="component" value="Unassembled WGS sequence"/>
</dbReference>
<dbReference type="PIRSF" id="PIRSF006060">
    <property type="entry name" value="AA_transporter"/>
    <property type="match status" value="1"/>
</dbReference>
<evidence type="ECO:0000313" key="11">
    <source>
        <dbReference type="Proteomes" id="UP000277999"/>
    </source>
</evidence>
<evidence type="ECO:0000256" key="2">
    <source>
        <dbReference type="ARBA" id="ARBA00022448"/>
    </source>
</evidence>
<evidence type="ECO:0000256" key="3">
    <source>
        <dbReference type="ARBA" id="ARBA00022475"/>
    </source>
</evidence>
<dbReference type="GO" id="GO:0055085">
    <property type="term" value="P:transmembrane transport"/>
    <property type="evidence" value="ECO:0007669"/>
    <property type="project" value="InterPro"/>
</dbReference>
<name>A0A3M0T0Z5_9CLOT</name>
<evidence type="ECO:0000256" key="5">
    <source>
        <dbReference type="ARBA" id="ARBA00022970"/>
    </source>
</evidence>
<feature type="transmembrane region" description="Helical" evidence="8">
    <location>
        <begin position="199"/>
        <end position="221"/>
    </location>
</feature>
<feature type="transmembrane region" description="Helical" evidence="8">
    <location>
        <begin position="431"/>
        <end position="450"/>
    </location>
</feature>
<evidence type="ECO:0000313" key="10">
    <source>
        <dbReference type="EMBL" id="RMD04309.1"/>
    </source>
</evidence>
<dbReference type="AlphaFoldDB" id="A0A3M0T0Z5"/>
<dbReference type="FunFam" id="1.20.1740.10:FF:000001">
    <property type="entry name" value="Amino acid permease"/>
    <property type="match status" value="1"/>
</dbReference>
<organism evidence="10 11">
    <name type="scientific">Clostridium autoethanogenum</name>
    <dbReference type="NCBI Taxonomy" id="84023"/>
    <lineage>
        <taxon>Bacteria</taxon>
        <taxon>Bacillati</taxon>
        <taxon>Bacillota</taxon>
        <taxon>Clostridia</taxon>
        <taxon>Eubacteriales</taxon>
        <taxon>Clostridiaceae</taxon>
        <taxon>Clostridium</taxon>
    </lineage>
</organism>
<comment type="subcellular location">
    <subcellularLocation>
        <location evidence="1">Cell membrane</location>
        <topology evidence="1">Multi-pass membrane protein</topology>
    </subcellularLocation>
</comment>
<feature type="transmembrane region" description="Helical" evidence="8">
    <location>
        <begin position="46"/>
        <end position="65"/>
    </location>
</feature>
<dbReference type="InterPro" id="IPR004841">
    <property type="entry name" value="AA-permease/SLC12A_dom"/>
</dbReference>
<gene>
    <name evidence="10" type="ORF">D9O40_02355</name>
</gene>
<comment type="caution">
    <text evidence="10">The sequence shown here is derived from an EMBL/GenBank/DDBJ whole genome shotgun (WGS) entry which is preliminary data.</text>
</comment>
<accession>A0A3M0T0Z5</accession>
<keyword evidence="7 8" id="KW-0472">Membrane</keyword>
<dbReference type="EMBL" id="RFAQ01000003">
    <property type="protein sequence ID" value="RMD04309.1"/>
    <property type="molecule type" value="Genomic_DNA"/>
</dbReference>
<feature type="transmembrane region" description="Helical" evidence="8">
    <location>
        <begin position="404"/>
        <end position="425"/>
    </location>
</feature>
<dbReference type="PROSITE" id="PS00218">
    <property type="entry name" value="AMINO_ACID_PERMEASE_1"/>
    <property type="match status" value="1"/>
</dbReference>